<reference evidence="2 3" key="1">
    <citation type="submission" date="2019-02" db="EMBL/GenBank/DDBJ databases">
        <title>Deep-cultivation of Planctomycetes and their phenomic and genomic characterization uncovers novel biology.</title>
        <authorList>
            <person name="Wiegand S."/>
            <person name="Jogler M."/>
            <person name="Boedeker C."/>
            <person name="Pinto D."/>
            <person name="Vollmers J."/>
            <person name="Rivas-Marin E."/>
            <person name="Kohn T."/>
            <person name="Peeters S.H."/>
            <person name="Heuer A."/>
            <person name="Rast P."/>
            <person name="Oberbeckmann S."/>
            <person name="Bunk B."/>
            <person name="Jeske O."/>
            <person name="Meyerdierks A."/>
            <person name="Storesund J.E."/>
            <person name="Kallscheuer N."/>
            <person name="Luecker S."/>
            <person name="Lage O.M."/>
            <person name="Pohl T."/>
            <person name="Merkel B.J."/>
            <person name="Hornburger P."/>
            <person name="Mueller R.-W."/>
            <person name="Bruemmer F."/>
            <person name="Labrenz M."/>
            <person name="Spormann A.M."/>
            <person name="Op den Camp H."/>
            <person name="Overmann J."/>
            <person name="Amann R."/>
            <person name="Jetten M.S.M."/>
            <person name="Mascher T."/>
            <person name="Medema M.H."/>
            <person name="Devos D.P."/>
            <person name="Kaster A.-K."/>
            <person name="Ovreas L."/>
            <person name="Rohde M."/>
            <person name="Galperin M.Y."/>
            <person name="Jogler C."/>
        </authorList>
    </citation>
    <scope>NUCLEOTIDE SEQUENCE [LARGE SCALE GENOMIC DNA]</scope>
    <source>
        <strain evidence="2 3">ETA_A1</strain>
    </source>
</reference>
<protein>
    <submittedName>
        <fullName evidence="2">Glycosyl transferase family 2</fullName>
    </submittedName>
</protein>
<evidence type="ECO:0000313" key="2">
    <source>
        <dbReference type="EMBL" id="QDU19601.1"/>
    </source>
</evidence>
<feature type="domain" description="Glycosyltransferase 2-like" evidence="1">
    <location>
        <begin position="9"/>
        <end position="109"/>
    </location>
</feature>
<dbReference type="GO" id="GO:0016740">
    <property type="term" value="F:transferase activity"/>
    <property type="evidence" value="ECO:0007669"/>
    <property type="project" value="UniProtKB-KW"/>
</dbReference>
<dbReference type="Proteomes" id="UP000319576">
    <property type="component" value="Chromosome"/>
</dbReference>
<sequence>MLARTPTLSLIVPTRGRPRQLRRFLGSLAATTLRPSRVEVVLVVDADDRPVTCPGARVVVGPPGRTMGELNRAGAAAARGEWLMLLNDDVVARTRGWDEQVLAAAARFPDRVGLVHVNDALVRDHLCVFPVVSRRYCEEAGGICPADYHRYRIDDHIDDVFTRLGGRTVYLPDVVFEHRNAVVHPTAGKVYEADPAILAEDAPRFEAHHADRMELVRRLGGEPTSADAFALRVPGRQHVVRGSWAARTRTDIGEWMTRLRGRLRDRYRRDGAAGLMRVMGRKVGWVS</sequence>
<accession>A0A517XQ11</accession>
<dbReference type="AlphaFoldDB" id="A0A517XQ11"/>
<dbReference type="InterPro" id="IPR001173">
    <property type="entry name" value="Glyco_trans_2-like"/>
</dbReference>
<dbReference type="OrthoDB" id="272466at2"/>
<keyword evidence="3" id="KW-1185">Reference proteome</keyword>
<dbReference type="KEGG" id="uli:ETAA1_15310"/>
<keyword evidence="2" id="KW-0808">Transferase</keyword>
<dbReference type="EMBL" id="CP036273">
    <property type="protein sequence ID" value="QDU19601.1"/>
    <property type="molecule type" value="Genomic_DNA"/>
</dbReference>
<dbReference type="RefSeq" id="WP_145235812.1">
    <property type="nucleotide sequence ID" value="NZ_CP036273.1"/>
</dbReference>
<dbReference type="InterPro" id="IPR029044">
    <property type="entry name" value="Nucleotide-diphossugar_trans"/>
</dbReference>
<evidence type="ECO:0000259" key="1">
    <source>
        <dbReference type="Pfam" id="PF00535"/>
    </source>
</evidence>
<gene>
    <name evidence="2" type="ORF">ETAA1_15310</name>
</gene>
<dbReference type="Gene3D" id="3.90.550.10">
    <property type="entry name" value="Spore Coat Polysaccharide Biosynthesis Protein SpsA, Chain A"/>
    <property type="match status" value="1"/>
</dbReference>
<organism evidence="2 3">
    <name type="scientific">Urbifossiella limnaea</name>
    <dbReference type="NCBI Taxonomy" id="2528023"/>
    <lineage>
        <taxon>Bacteria</taxon>
        <taxon>Pseudomonadati</taxon>
        <taxon>Planctomycetota</taxon>
        <taxon>Planctomycetia</taxon>
        <taxon>Gemmatales</taxon>
        <taxon>Gemmataceae</taxon>
        <taxon>Urbifossiella</taxon>
    </lineage>
</organism>
<dbReference type="SUPFAM" id="SSF53448">
    <property type="entry name" value="Nucleotide-diphospho-sugar transferases"/>
    <property type="match status" value="1"/>
</dbReference>
<evidence type="ECO:0000313" key="3">
    <source>
        <dbReference type="Proteomes" id="UP000319576"/>
    </source>
</evidence>
<proteinExistence type="predicted"/>
<name>A0A517XQ11_9BACT</name>
<dbReference type="Pfam" id="PF00535">
    <property type="entry name" value="Glycos_transf_2"/>
    <property type="match status" value="1"/>
</dbReference>